<comment type="caution">
    <text evidence="25">The sequence shown here is derived from an EMBL/GenBank/DDBJ whole genome shotgun (WGS) entry which is preliminary data.</text>
</comment>
<keyword evidence="17" id="KW-0408">Iron</keyword>
<sequence length="280" mass="31591">MLKPKLGLSAKHYGRAVYECLRGGLDFTKDDENRDAKAKAYGGRFCNWITSTENRLYIGWFGVLMIPTLLTATSVFIIAFIATPPVDINGIREPVSGSLLYGNHIISGAIIPTSAAIGLHFYPIWGSRSASEMMGDKLHRREGNSLDHQLRPLNDRSVIKEVGVQRQPGGKLLGAHVAHAGLIVFWAGAMNLFEVAHFVPEKPMYEQGLILLHQEIQTVENEKLQPEQTLVAFWEHMPPIDPVLIREHMLHLQNEISFLENRKRELLEEQQQLILLRDNS</sequence>
<keyword evidence="16" id="KW-0157">Chromophore</keyword>
<keyword evidence="13" id="KW-0249">Electron transport</keyword>
<evidence type="ECO:0000259" key="24">
    <source>
        <dbReference type="Pfam" id="PF00016"/>
    </source>
</evidence>
<evidence type="ECO:0000313" key="26">
    <source>
        <dbReference type="Proteomes" id="UP000826271"/>
    </source>
</evidence>
<accession>A0AAV6Y7N5</accession>
<comment type="similarity">
    <text evidence="3">Belongs to the reaction center PufL/M/PsbA/D family.</text>
</comment>
<evidence type="ECO:0000256" key="9">
    <source>
        <dbReference type="ARBA" id="ARBA00022640"/>
    </source>
</evidence>
<evidence type="ECO:0000256" key="12">
    <source>
        <dbReference type="ARBA" id="ARBA00022842"/>
    </source>
</evidence>
<dbReference type="Gene3D" id="3.20.20.110">
    <property type="entry name" value="Ribulose bisphosphate carboxylase, large subunit, C-terminal domain"/>
    <property type="match status" value="1"/>
</dbReference>
<dbReference type="GO" id="GO:0016984">
    <property type="term" value="F:ribulose-bisphosphate carboxylase activity"/>
    <property type="evidence" value="ECO:0007669"/>
    <property type="project" value="UniProtKB-EC"/>
</dbReference>
<dbReference type="GO" id="GO:0009772">
    <property type="term" value="P:photosynthetic electron transport in photosystem II"/>
    <property type="evidence" value="ECO:0007669"/>
    <property type="project" value="InterPro"/>
</dbReference>
<dbReference type="GO" id="GO:0009536">
    <property type="term" value="C:plastid"/>
    <property type="evidence" value="ECO:0007669"/>
    <property type="project" value="UniProtKB-SubCell"/>
</dbReference>
<gene>
    <name evidence="25" type="ORF">BUALT_Bualt01G0159500</name>
</gene>
<keyword evidence="9" id="KW-0934">Plastid</keyword>
<keyword evidence="10 23" id="KW-0812">Transmembrane</keyword>
<dbReference type="InterPro" id="IPR036376">
    <property type="entry name" value="RuBisCO_lsu_C_sf"/>
</dbReference>
<dbReference type="Pfam" id="PF00016">
    <property type="entry name" value="RuBisCO_large"/>
    <property type="match status" value="1"/>
</dbReference>
<keyword evidence="6" id="KW-0148">Chlorophyll</keyword>
<evidence type="ECO:0000256" key="15">
    <source>
        <dbReference type="ARBA" id="ARBA00022990"/>
    </source>
</evidence>
<evidence type="ECO:0000256" key="20">
    <source>
        <dbReference type="ARBA" id="ARBA00048059"/>
    </source>
</evidence>
<evidence type="ECO:0000256" key="18">
    <source>
        <dbReference type="ARBA" id="ARBA00023136"/>
    </source>
</evidence>
<evidence type="ECO:0000256" key="13">
    <source>
        <dbReference type="ARBA" id="ARBA00022982"/>
    </source>
</evidence>
<name>A0AAV6Y7N5_9LAMI</name>
<dbReference type="SUPFAM" id="SSF81483">
    <property type="entry name" value="Bacterial photosystem II reaction centre, L and M subunits"/>
    <property type="match status" value="1"/>
</dbReference>
<dbReference type="PANTHER" id="PTHR36344">
    <property type="entry name" value="RX N-TERMINAL DOMAIN-CONTAINING PROTEIN"/>
    <property type="match status" value="1"/>
</dbReference>
<feature type="domain" description="Ribulose bisphosphate carboxylase large subunit C-terminal" evidence="24">
    <location>
        <begin position="2"/>
        <end position="36"/>
    </location>
</feature>
<keyword evidence="14 23" id="KW-1133">Transmembrane helix</keyword>
<keyword evidence="26" id="KW-1185">Reference proteome</keyword>
<feature type="transmembrane region" description="Helical" evidence="23">
    <location>
        <begin position="101"/>
        <end position="125"/>
    </location>
</feature>
<keyword evidence="11" id="KW-0479">Metal-binding</keyword>
<organism evidence="25 26">
    <name type="scientific">Buddleja alternifolia</name>
    <dbReference type="NCBI Taxonomy" id="168488"/>
    <lineage>
        <taxon>Eukaryota</taxon>
        <taxon>Viridiplantae</taxon>
        <taxon>Streptophyta</taxon>
        <taxon>Embryophyta</taxon>
        <taxon>Tracheophyta</taxon>
        <taxon>Spermatophyta</taxon>
        <taxon>Magnoliopsida</taxon>
        <taxon>eudicotyledons</taxon>
        <taxon>Gunneridae</taxon>
        <taxon>Pentapetalae</taxon>
        <taxon>asterids</taxon>
        <taxon>lamiids</taxon>
        <taxon>Lamiales</taxon>
        <taxon>Scrophulariaceae</taxon>
        <taxon>Buddlejeae</taxon>
        <taxon>Buddleja</taxon>
    </lineage>
</organism>
<evidence type="ECO:0000256" key="1">
    <source>
        <dbReference type="ARBA" id="ARBA00004141"/>
    </source>
</evidence>
<comment type="catalytic activity">
    <reaction evidence="21">
        <text>2 (2R)-3-phosphoglycerate + 2 H(+) = D-ribulose 1,5-bisphosphate + CO2 + H2O</text>
        <dbReference type="Rhea" id="RHEA:23124"/>
        <dbReference type="ChEBI" id="CHEBI:15377"/>
        <dbReference type="ChEBI" id="CHEBI:15378"/>
        <dbReference type="ChEBI" id="CHEBI:16526"/>
        <dbReference type="ChEBI" id="CHEBI:57870"/>
        <dbReference type="ChEBI" id="CHEBI:58272"/>
        <dbReference type="EC" id="4.1.1.39"/>
    </reaction>
</comment>
<feature type="coiled-coil region" evidence="22">
    <location>
        <begin position="249"/>
        <end position="279"/>
    </location>
</feature>
<evidence type="ECO:0000256" key="8">
    <source>
        <dbReference type="ARBA" id="ARBA00022553"/>
    </source>
</evidence>
<comment type="catalytic activity">
    <reaction evidence="20">
        <text>D-ribulose 1,5-bisphosphate + O2 = 2-phosphoglycolate + (2R)-3-phosphoglycerate + 2 H(+)</text>
        <dbReference type="Rhea" id="RHEA:36631"/>
        <dbReference type="ChEBI" id="CHEBI:15378"/>
        <dbReference type="ChEBI" id="CHEBI:15379"/>
        <dbReference type="ChEBI" id="CHEBI:57870"/>
        <dbReference type="ChEBI" id="CHEBI:58033"/>
        <dbReference type="ChEBI" id="CHEBI:58272"/>
    </reaction>
</comment>
<evidence type="ECO:0000256" key="11">
    <source>
        <dbReference type="ARBA" id="ARBA00022723"/>
    </source>
</evidence>
<keyword evidence="7" id="KW-0602">Photosynthesis</keyword>
<evidence type="ECO:0000256" key="23">
    <source>
        <dbReference type="SAM" id="Phobius"/>
    </source>
</evidence>
<keyword evidence="12" id="KW-0460">Magnesium</keyword>
<dbReference type="SUPFAM" id="SSF161077">
    <property type="entry name" value="Photosystem II antenna protein-like"/>
    <property type="match status" value="1"/>
</dbReference>
<dbReference type="SUPFAM" id="SSF51649">
    <property type="entry name" value="RuBisCo, C-terminal domain"/>
    <property type="match status" value="1"/>
</dbReference>
<dbReference type="Pfam" id="PF00124">
    <property type="entry name" value="Photo_RC"/>
    <property type="match status" value="1"/>
</dbReference>
<dbReference type="GO" id="GO:0015977">
    <property type="term" value="P:carbon fixation"/>
    <property type="evidence" value="ECO:0007669"/>
    <property type="project" value="InterPro"/>
</dbReference>
<evidence type="ECO:0000256" key="14">
    <source>
        <dbReference type="ARBA" id="ARBA00022989"/>
    </source>
</evidence>
<dbReference type="Pfam" id="PF00421">
    <property type="entry name" value="PSII"/>
    <property type="match status" value="1"/>
</dbReference>
<evidence type="ECO:0000256" key="16">
    <source>
        <dbReference type="ARBA" id="ARBA00022991"/>
    </source>
</evidence>
<evidence type="ECO:0000256" key="5">
    <source>
        <dbReference type="ARBA" id="ARBA00022448"/>
    </source>
</evidence>
<evidence type="ECO:0000313" key="25">
    <source>
        <dbReference type="EMBL" id="KAG8391166.1"/>
    </source>
</evidence>
<dbReference type="InterPro" id="IPR000484">
    <property type="entry name" value="Photo_RC_L/M"/>
</dbReference>
<dbReference type="GO" id="GO:0016168">
    <property type="term" value="F:chlorophyll binding"/>
    <property type="evidence" value="ECO:0007669"/>
    <property type="project" value="UniProtKB-KW"/>
</dbReference>
<evidence type="ECO:0000256" key="4">
    <source>
        <dbReference type="ARBA" id="ARBA00012287"/>
    </source>
</evidence>
<dbReference type="EMBL" id="WHWC01000001">
    <property type="protein sequence ID" value="KAG8391166.1"/>
    <property type="molecule type" value="Genomic_DNA"/>
</dbReference>
<dbReference type="GO" id="GO:0009523">
    <property type="term" value="C:photosystem II"/>
    <property type="evidence" value="ECO:0007669"/>
    <property type="project" value="UniProtKB-KW"/>
</dbReference>
<feature type="transmembrane region" description="Helical" evidence="23">
    <location>
        <begin position="57"/>
        <end position="81"/>
    </location>
</feature>
<comment type="subcellular location">
    <subcellularLocation>
        <location evidence="1">Membrane</location>
        <topology evidence="1">Multi-pass membrane protein</topology>
    </subcellularLocation>
    <subcellularLocation>
        <location evidence="2">Plastid</location>
    </subcellularLocation>
</comment>
<proteinExistence type="inferred from homology"/>
<dbReference type="InterPro" id="IPR036854">
    <property type="entry name" value="Photo_II_D1/D2_sf"/>
</dbReference>
<dbReference type="GO" id="GO:0000287">
    <property type="term" value="F:magnesium ion binding"/>
    <property type="evidence" value="ECO:0007669"/>
    <property type="project" value="InterPro"/>
</dbReference>
<dbReference type="EC" id="4.1.1.39" evidence="4"/>
<dbReference type="InterPro" id="IPR000685">
    <property type="entry name" value="RuBisCO_lsu_C"/>
</dbReference>
<evidence type="ECO:0000256" key="7">
    <source>
        <dbReference type="ARBA" id="ARBA00022531"/>
    </source>
</evidence>
<evidence type="ECO:0000256" key="17">
    <source>
        <dbReference type="ARBA" id="ARBA00023004"/>
    </source>
</evidence>
<dbReference type="Gene3D" id="1.20.85.10">
    <property type="entry name" value="Photosystem II protein D1-like"/>
    <property type="match status" value="1"/>
</dbReference>
<keyword evidence="15" id="KW-0007">Acetylation</keyword>
<dbReference type="InterPro" id="IPR036001">
    <property type="entry name" value="PS_II_antenna-like_sf"/>
</dbReference>
<keyword evidence="8" id="KW-0597">Phosphoprotein</keyword>
<dbReference type="PROSITE" id="PS00157">
    <property type="entry name" value="RUBISCO_LARGE"/>
    <property type="match status" value="1"/>
</dbReference>
<evidence type="ECO:0000256" key="19">
    <source>
        <dbReference type="ARBA" id="ARBA00023276"/>
    </source>
</evidence>
<evidence type="ECO:0000256" key="10">
    <source>
        <dbReference type="ARBA" id="ARBA00022692"/>
    </source>
</evidence>
<keyword evidence="5" id="KW-0813">Transport</keyword>
<evidence type="ECO:0000256" key="21">
    <source>
        <dbReference type="ARBA" id="ARBA00049469"/>
    </source>
</evidence>
<keyword evidence="22" id="KW-0175">Coiled coil</keyword>
<dbReference type="Proteomes" id="UP000826271">
    <property type="component" value="Unassembled WGS sequence"/>
</dbReference>
<reference evidence="25" key="1">
    <citation type="submission" date="2019-10" db="EMBL/GenBank/DDBJ databases">
        <authorList>
            <person name="Zhang R."/>
            <person name="Pan Y."/>
            <person name="Wang J."/>
            <person name="Ma R."/>
            <person name="Yu S."/>
        </authorList>
    </citation>
    <scope>NUCLEOTIDE SEQUENCE</scope>
    <source>
        <strain evidence="25">LA-IB0</strain>
        <tissue evidence="25">Leaf</tissue>
    </source>
</reference>
<evidence type="ECO:0000256" key="2">
    <source>
        <dbReference type="ARBA" id="ARBA00004474"/>
    </source>
</evidence>
<dbReference type="AlphaFoldDB" id="A0AAV6Y7N5"/>
<dbReference type="InterPro" id="IPR020878">
    <property type="entry name" value="RuBisCo_large_chain_AS"/>
</dbReference>
<evidence type="ECO:0000256" key="3">
    <source>
        <dbReference type="ARBA" id="ARBA00008204"/>
    </source>
</evidence>
<evidence type="ECO:0000256" key="6">
    <source>
        <dbReference type="ARBA" id="ARBA00022494"/>
    </source>
</evidence>
<protein>
    <recommendedName>
        <fullName evidence="4">ribulose-bisphosphate carboxylase</fullName>
        <ecNumber evidence="4">4.1.1.39</ecNumber>
    </recommendedName>
</protein>
<keyword evidence="18 23" id="KW-0472">Membrane</keyword>
<dbReference type="InterPro" id="IPR000932">
    <property type="entry name" value="PS_antenna-like"/>
</dbReference>
<evidence type="ECO:0000256" key="22">
    <source>
        <dbReference type="SAM" id="Coils"/>
    </source>
</evidence>
<dbReference type="PANTHER" id="PTHR36344:SF1">
    <property type="entry name" value="RX N-TERMINAL DOMAIN-CONTAINING PROTEIN"/>
    <property type="match status" value="1"/>
</dbReference>
<keyword evidence="19" id="KW-0604">Photosystem II</keyword>